<dbReference type="NCBIfam" id="TIGR01637">
    <property type="entry name" value="phage_arpU"/>
    <property type="match status" value="1"/>
</dbReference>
<proteinExistence type="predicted"/>
<accession>A0A0M0GHG2</accession>
<dbReference type="PATRIC" id="fig|1459.3.peg.4503"/>
<evidence type="ECO:0000313" key="2">
    <source>
        <dbReference type="Proteomes" id="UP000037109"/>
    </source>
</evidence>
<comment type="caution">
    <text evidence="1">The sequence shown here is derived from an EMBL/GenBank/DDBJ whole genome shotgun (WGS) entry which is preliminary data.</text>
</comment>
<dbReference type="InterPro" id="IPR006524">
    <property type="entry name" value="ArpU-like"/>
</dbReference>
<protein>
    <submittedName>
        <fullName evidence="1">ArpU family transcriptional regulator</fullName>
    </submittedName>
</protein>
<name>A0A0M0GHG2_SPOGL</name>
<gene>
    <name evidence="1" type="ORF">AF332_20410</name>
</gene>
<dbReference type="RefSeq" id="WP_053436307.1">
    <property type="nucleotide sequence ID" value="NZ_LGUF01000007.1"/>
</dbReference>
<keyword evidence="2" id="KW-1185">Reference proteome</keyword>
<evidence type="ECO:0000313" key="1">
    <source>
        <dbReference type="EMBL" id="KON88922.1"/>
    </source>
</evidence>
<dbReference type="Proteomes" id="UP000037109">
    <property type="component" value="Unassembled WGS sequence"/>
</dbReference>
<reference evidence="2" key="1">
    <citation type="submission" date="2015-07" db="EMBL/GenBank/DDBJ databases">
        <title>Fjat-10036 dsm4.</title>
        <authorList>
            <person name="Liu B."/>
            <person name="Wang J."/>
            <person name="Zhu Y."/>
            <person name="Liu G."/>
            <person name="Chen Q."/>
            <person name="Chen Z."/>
            <person name="Lan J."/>
            <person name="Che J."/>
            <person name="Ge C."/>
            <person name="Shi H."/>
            <person name="Pan Z."/>
            <person name="Liu X."/>
        </authorList>
    </citation>
    <scope>NUCLEOTIDE SEQUENCE [LARGE SCALE GENOMIC DNA]</scope>
    <source>
        <strain evidence="2">DSM 4</strain>
    </source>
</reference>
<organism evidence="1 2">
    <name type="scientific">Sporosarcina globispora</name>
    <name type="common">Bacillus globisporus</name>
    <dbReference type="NCBI Taxonomy" id="1459"/>
    <lineage>
        <taxon>Bacteria</taxon>
        <taxon>Bacillati</taxon>
        <taxon>Bacillota</taxon>
        <taxon>Bacilli</taxon>
        <taxon>Bacillales</taxon>
        <taxon>Caryophanaceae</taxon>
        <taxon>Sporosarcina</taxon>
    </lineage>
</organism>
<sequence>MSAQLSFFPDIDEKEVRSIVVKELKIYRALRIRIQNKLELSEKGIQKNIFPKLIESDVENELKVIQMERALNNSLDQLERQIIEMKYLSAERQNDLNIYLDLGLQKTAYYEKKKTAIFMIASSLGII</sequence>
<dbReference type="EMBL" id="LGUF01000007">
    <property type="protein sequence ID" value="KON88922.1"/>
    <property type="molecule type" value="Genomic_DNA"/>
</dbReference>
<dbReference type="OrthoDB" id="2475064at2"/>
<dbReference type="AlphaFoldDB" id="A0A0M0GHG2"/>